<comment type="subcellular location">
    <subcellularLocation>
        <location evidence="1">Membrane</location>
        <topology evidence="1">Multi-pass membrane protein</topology>
    </subcellularLocation>
</comment>
<dbReference type="RefSeq" id="WP_354694497.1">
    <property type="nucleotide sequence ID" value="NZ_JAZHOG010000003.1"/>
</dbReference>
<gene>
    <name evidence="8" type="ORF">V3330_06045</name>
</gene>
<dbReference type="PROSITE" id="PS00610">
    <property type="entry name" value="NA_NEUROTRAN_SYMP_1"/>
    <property type="match status" value="1"/>
</dbReference>
<feature type="transmembrane region" description="Helical" evidence="7">
    <location>
        <begin position="153"/>
        <end position="174"/>
    </location>
</feature>
<feature type="transmembrane region" description="Helical" evidence="7">
    <location>
        <begin position="18"/>
        <end position="35"/>
    </location>
</feature>
<evidence type="ECO:0000256" key="6">
    <source>
        <dbReference type="RuleBase" id="RU003732"/>
    </source>
</evidence>
<dbReference type="Proteomes" id="UP001359886">
    <property type="component" value="Unassembled WGS sequence"/>
</dbReference>
<feature type="transmembrane region" description="Helical" evidence="7">
    <location>
        <begin position="260"/>
        <end position="288"/>
    </location>
</feature>
<dbReference type="Pfam" id="PF00209">
    <property type="entry name" value="SNF"/>
    <property type="match status" value="2"/>
</dbReference>
<evidence type="ECO:0000313" key="8">
    <source>
        <dbReference type="EMBL" id="MEJ8567182.1"/>
    </source>
</evidence>
<name>A0AAW9R7M4_9GAMM</name>
<keyword evidence="4 7" id="KW-1133">Transmembrane helix</keyword>
<feature type="transmembrane region" description="Helical" evidence="7">
    <location>
        <begin position="308"/>
        <end position="334"/>
    </location>
</feature>
<feature type="transmembrane region" description="Helical" evidence="7">
    <location>
        <begin position="354"/>
        <end position="374"/>
    </location>
</feature>
<feature type="transmembrane region" description="Helical" evidence="7">
    <location>
        <begin position="394"/>
        <end position="417"/>
    </location>
</feature>
<keyword evidence="6" id="KW-0769">Symport</keyword>
<dbReference type="SUPFAM" id="SSF161070">
    <property type="entry name" value="SNF-like"/>
    <property type="match status" value="1"/>
</dbReference>
<dbReference type="PROSITE" id="PS50267">
    <property type="entry name" value="NA_NEUROTRAN_SYMP_3"/>
    <property type="match status" value="1"/>
</dbReference>
<dbReference type="PANTHER" id="PTHR42948:SF1">
    <property type="entry name" value="TRANSPORTER"/>
    <property type="match status" value="1"/>
</dbReference>
<dbReference type="InterPro" id="IPR047218">
    <property type="entry name" value="YocR/YhdH-like"/>
</dbReference>
<dbReference type="CDD" id="cd10336">
    <property type="entry name" value="SLC6sbd_Tyt1-Like"/>
    <property type="match status" value="1"/>
</dbReference>
<keyword evidence="2 6" id="KW-0813">Transport</keyword>
<dbReference type="PRINTS" id="PR00176">
    <property type="entry name" value="NANEUSMPORT"/>
</dbReference>
<proteinExistence type="inferred from homology"/>
<evidence type="ECO:0000256" key="1">
    <source>
        <dbReference type="ARBA" id="ARBA00004141"/>
    </source>
</evidence>
<evidence type="ECO:0000256" key="4">
    <source>
        <dbReference type="ARBA" id="ARBA00022989"/>
    </source>
</evidence>
<dbReference type="AlphaFoldDB" id="A0AAW9R7M4"/>
<comment type="caution">
    <text evidence="8">The sequence shown here is derived from an EMBL/GenBank/DDBJ whole genome shotgun (WGS) entry which is preliminary data.</text>
</comment>
<accession>A0AAW9R7M4</accession>
<protein>
    <recommendedName>
        <fullName evidence="6">Transporter</fullName>
    </recommendedName>
</protein>
<reference evidence="8 9" key="1">
    <citation type="submission" date="2024-02" db="EMBL/GenBank/DDBJ databases">
        <title>A novel Wenzhouxiangellaceae bacterium, isolated from coastal sediments.</title>
        <authorList>
            <person name="Du Z.-J."/>
            <person name="Ye Y.-Q."/>
            <person name="Zhang X.-Y."/>
        </authorList>
    </citation>
    <scope>NUCLEOTIDE SEQUENCE [LARGE SCALE GENOMIC DNA]</scope>
    <source>
        <strain evidence="8 9">CH-27</strain>
    </source>
</reference>
<keyword evidence="3 6" id="KW-0812">Transmembrane</keyword>
<feature type="transmembrane region" description="Helical" evidence="7">
    <location>
        <begin position="438"/>
        <end position="457"/>
    </location>
</feature>
<dbReference type="GO" id="GO:0016020">
    <property type="term" value="C:membrane"/>
    <property type="evidence" value="ECO:0007669"/>
    <property type="project" value="UniProtKB-SubCell"/>
</dbReference>
<feature type="transmembrane region" description="Helical" evidence="7">
    <location>
        <begin position="47"/>
        <end position="67"/>
    </location>
</feature>
<evidence type="ECO:0000256" key="7">
    <source>
        <dbReference type="SAM" id="Phobius"/>
    </source>
</evidence>
<evidence type="ECO:0000256" key="5">
    <source>
        <dbReference type="ARBA" id="ARBA00023136"/>
    </source>
</evidence>
<dbReference type="InterPro" id="IPR037272">
    <property type="entry name" value="SNS_sf"/>
</dbReference>
<keyword evidence="5 7" id="KW-0472">Membrane</keyword>
<feature type="transmembrane region" description="Helical" evidence="7">
    <location>
        <begin position="98"/>
        <end position="126"/>
    </location>
</feature>
<keyword evidence="9" id="KW-1185">Reference proteome</keyword>
<evidence type="ECO:0000256" key="2">
    <source>
        <dbReference type="ARBA" id="ARBA00022448"/>
    </source>
</evidence>
<evidence type="ECO:0000313" key="9">
    <source>
        <dbReference type="Proteomes" id="UP001359886"/>
    </source>
</evidence>
<feature type="transmembrane region" description="Helical" evidence="7">
    <location>
        <begin position="186"/>
        <end position="213"/>
    </location>
</feature>
<sequence>MTDSPEGASAREHWSSRLVFLLAITGASVGLGNLWRFPYIAGENGGGAFVLVYLGFILVIGVPLIMAELALARRGASNPVATLSAVCRERGCSRIWMGIGWFSVLAPPLATTFYSVIAGWSLYYLVKSLGLGLSGLDAESATGMFEGMLADPLTLVGLHTVYLAAVVAVVGRGIRRGIEGVTKIMMPLLFVLLLVLATYAAVAGDGAAGWRFLFAPDFSALDGNVVLMALGQALFSVSVGTGAILTYGSYMTGDVSIPGAAWTLGLVDTLTALLAGLAIFPIVFAAGLQPSEGPGLMFVTLPIALGNMPGGAILGILFFLLLFMAAFTSSLAMLEPFVSWVTENRGIPRFRATVLTGLGIWAVGLTTVFSFNLLKDFKPLGGVPMLADRTVFGIIEFSVSNLMLPVNALMIALLAGWALGSRYMVERIGLQGAAGRRAWSLAARYLAPAALAAVFVFNL</sequence>
<dbReference type="NCBIfam" id="NF037979">
    <property type="entry name" value="Na_transp"/>
    <property type="match status" value="1"/>
</dbReference>
<dbReference type="EMBL" id="JAZHOG010000003">
    <property type="protein sequence ID" value="MEJ8567182.1"/>
    <property type="molecule type" value="Genomic_DNA"/>
</dbReference>
<dbReference type="GO" id="GO:0015293">
    <property type="term" value="F:symporter activity"/>
    <property type="evidence" value="ECO:0007669"/>
    <property type="project" value="UniProtKB-KW"/>
</dbReference>
<comment type="similarity">
    <text evidence="6">Belongs to the sodium:neurotransmitter symporter (SNF) (TC 2.A.22) family.</text>
</comment>
<organism evidence="8 9">
    <name type="scientific">Elongatibacter sediminis</name>
    <dbReference type="NCBI Taxonomy" id="3119006"/>
    <lineage>
        <taxon>Bacteria</taxon>
        <taxon>Pseudomonadati</taxon>
        <taxon>Pseudomonadota</taxon>
        <taxon>Gammaproteobacteria</taxon>
        <taxon>Chromatiales</taxon>
        <taxon>Wenzhouxiangellaceae</taxon>
        <taxon>Elongatibacter</taxon>
    </lineage>
</organism>
<dbReference type="PANTHER" id="PTHR42948">
    <property type="entry name" value="TRANSPORTER"/>
    <property type="match status" value="1"/>
</dbReference>
<feature type="transmembrane region" description="Helical" evidence="7">
    <location>
        <begin position="225"/>
        <end position="248"/>
    </location>
</feature>
<dbReference type="InterPro" id="IPR000175">
    <property type="entry name" value="Na/ntran_symport"/>
</dbReference>
<evidence type="ECO:0000256" key="3">
    <source>
        <dbReference type="ARBA" id="ARBA00022692"/>
    </source>
</evidence>